<comment type="caution">
    <text evidence="2">The sequence shown here is derived from an EMBL/GenBank/DDBJ whole genome shotgun (WGS) entry which is preliminary data.</text>
</comment>
<sequence>MASVSLCEFCWFKIVLLLCVFTHGRVPMASCELVPAMFDPETKQVIYNPGQTRTQKKDLVVTIEQDVKTEKSSRTSKSESSGFNLGFQNSGIPSFGVNYQKVKINEQRKESHHQVNIAINIPSDCDEGCKKHADKVFQLANNALYSDAKQKRLN</sequence>
<dbReference type="AlphaFoldDB" id="A0AAU9WWU2"/>
<protein>
    <submittedName>
        <fullName evidence="2">Uncharacterized protein</fullName>
    </submittedName>
</protein>
<evidence type="ECO:0000313" key="2">
    <source>
        <dbReference type="EMBL" id="CAH3128506.1"/>
    </source>
</evidence>
<reference evidence="2 3" key="1">
    <citation type="submission" date="2022-05" db="EMBL/GenBank/DDBJ databases">
        <authorList>
            <consortium name="Genoscope - CEA"/>
            <person name="William W."/>
        </authorList>
    </citation>
    <scope>NUCLEOTIDE SEQUENCE [LARGE SCALE GENOMIC DNA]</scope>
</reference>
<name>A0AAU9WWU2_9CNID</name>
<gene>
    <name evidence="2" type="ORF">PMEA_00013502</name>
</gene>
<keyword evidence="1" id="KW-0732">Signal</keyword>
<dbReference type="Proteomes" id="UP001159428">
    <property type="component" value="Unassembled WGS sequence"/>
</dbReference>
<evidence type="ECO:0000313" key="3">
    <source>
        <dbReference type="Proteomes" id="UP001159428"/>
    </source>
</evidence>
<accession>A0AAU9WWU2</accession>
<feature type="chain" id="PRO_5043818545" evidence="1">
    <location>
        <begin position="25"/>
        <end position="154"/>
    </location>
</feature>
<proteinExistence type="predicted"/>
<evidence type="ECO:0000256" key="1">
    <source>
        <dbReference type="SAM" id="SignalP"/>
    </source>
</evidence>
<dbReference type="EMBL" id="CALNXJ010000023">
    <property type="protein sequence ID" value="CAH3128506.1"/>
    <property type="molecule type" value="Genomic_DNA"/>
</dbReference>
<organism evidence="2 3">
    <name type="scientific">Pocillopora meandrina</name>
    <dbReference type="NCBI Taxonomy" id="46732"/>
    <lineage>
        <taxon>Eukaryota</taxon>
        <taxon>Metazoa</taxon>
        <taxon>Cnidaria</taxon>
        <taxon>Anthozoa</taxon>
        <taxon>Hexacorallia</taxon>
        <taxon>Scleractinia</taxon>
        <taxon>Astrocoeniina</taxon>
        <taxon>Pocilloporidae</taxon>
        <taxon>Pocillopora</taxon>
    </lineage>
</organism>
<feature type="signal peptide" evidence="1">
    <location>
        <begin position="1"/>
        <end position="24"/>
    </location>
</feature>
<keyword evidence="3" id="KW-1185">Reference proteome</keyword>